<accession>A0AAD3CNV3</accession>
<evidence type="ECO:0000313" key="3">
    <source>
        <dbReference type="EMBL" id="GFH48090.1"/>
    </source>
</evidence>
<keyword evidence="4" id="KW-1185">Reference proteome</keyword>
<feature type="region of interest" description="Disordered" evidence="1">
    <location>
        <begin position="242"/>
        <end position="268"/>
    </location>
</feature>
<organism evidence="3 4">
    <name type="scientific">Chaetoceros tenuissimus</name>
    <dbReference type="NCBI Taxonomy" id="426638"/>
    <lineage>
        <taxon>Eukaryota</taxon>
        <taxon>Sar</taxon>
        <taxon>Stramenopiles</taxon>
        <taxon>Ochrophyta</taxon>
        <taxon>Bacillariophyta</taxon>
        <taxon>Coscinodiscophyceae</taxon>
        <taxon>Chaetocerotophycidae</taxon>
        <taxon>Chaetocerotales</taxon>
        <taxon>Chaetocerotaceae</taxon>
        <taxon>Chaetoceros</taxon>
    </lineage>
</organism>
<keyword evidence="2" id="KW-0732">Signal</keyword>
<evidence type="ECO:0000256" key="2">
    <source>
        <dbReference type="SAM" id="SignalP"/>
    </source>
</evidence>
<gene>
    <name evidence="3" type="ORF">CTEN210_04566</name>
</gene>
<name>A0AAD3CNV3_9STRA</name>
<evidence type="ECO:0000256" key="1">
    <source>
        <dbReference type="SAM" id="MobiDB-lite"/>
    </source>
</evidence>
<feature type="region of interest" description="Disordered" evidence="1">
    <location>
        <begin position="20"/>
        <end position="176"/>
    </location>
</feature>
<feature type="signal peptide" evidence="2">
    <location>
        <begin position="1"/>
        <end position="19"/>
    </location>
</feature>
<feature type="compositionally biased region" description="Low complexity" evidence="1">
    <location>
        <begin position="68"/>
        <end position="93"/>
    </location>
</feature>
<feature type="compositionally biased region" description="Low complexity" evidence="1">
    <location>
        <begin position="104"/>
        <end position="172"/>
    </location>
</feature>
<feature type="chain" id="PRO_5042107886" evidence="2">
    <location>
        <begin position="20"/>
        <end position="387"/>
    </location>
</feature>
<reference evidence="3 4" key="1">
    <citation type="journal article" date="2021" name="Sci. Rep.">
        <title>The genome of the diatom Chaetoceros tenuissimus carries an ancient integrated fragment of an extant virus.</title>
        <authorList>
            <person name="Hongo Y."/>
            <person name="Kimura K."/>
            <person name="Takaki Y."/>
            <person name="Yoshida Y."/>
            <person name="Baba S."/>
            <person name="Kobayashi G."/>
            <person name="Nagasaki K."/>
            <person name="Hano T."/>
            <person name="Tomaru Y."/>
        </authorList>
    </citation>
    <scope>NUCLEOTIDE SEQUENCE [LARGE SCALE GENOMIC DNA]</scope>
    <source>
        <strain evidence="3 4">NIES-3715</strain>
    </source>
</reference>
<proteinExistence type="predicted"/>
<dbReference type="EMBL" id="BLLK01000027">
    <property type="protein sequence ID" value="GFH48090.1"/>
    <property type="molecule type" value="Genomic_DNA"/>
</dbReference>
<dbReference type="AlphaFoldDB" id="A0AAD3CNV3"/>
<evidence type="ECO:0000313" key="4">
    <source>
        <dbReference type="Proteomes" id="UP001054902"/>
    </source>
</evidence>
<feature type="compositionally biased region" description="Pro residues" evidence="1">
    <location>
        <begin position="243"/>
        <end position="264"/>
    </location>
</feature>
<sequence>MAKFTSLAVFTLLFGLCEAQTPQPSPFPTLRPTSSPSDAPSMVPSDIPSDSPSKVPSDEPSMLPSLTPSDSPSMVPSDVPSDSPSKVPSDEPSMVPSMEPSDQPSSLPSKEPSRSPSSVPSDQPSQVPSKEPSRSPSNNPTSSIKPSPSPSARPSGPTTSPTAGTKTPTSAPVATCDDTDGYLITLVNTGAKTSCEFVCKTSDPEKLTYRKTTYCDGDPDIASNCCFSCAAGAGCDGNIAPTPTAPTPPTPTPPTPTPPTPTPPTSSCVDDSSHTFTAPFNALQTQNCDYIKNKLCVRGEKFCDIGAEKFISNQRPSCCATCASYDSDCGSTCSDAGGTPITLKFSGTKQACSWLTKNNKETRQGNYCLSDGSTYDVADSCCASCNA</sequence>
<comment type="caution">
    <text evidence="3">The sequence shown here is derived from an EMBL/GenBank/DDBJ whole genome shotgun (WGS) entry which is preliminary data.</text>
</comment>
<protein>
    <submittedName>
        <fullName evidence="3">Uncharacterized protein</fullName>
    </submittedName>
</protein>
<dbReference type="Proteomes" id="UP001054902">
    <property type="component" value="Unassembled WGS sequence"/>
</dbReference>